<dbReference type="InterPro" id="IPR002820">
    <property type="entry name" value="Mopterin_CF_biosynth-C_dom"/>
</dbReference>
<comment type="subunit">
    <text evidence="6">Homohexamer; trimer of dimers.</text>
</comment>
<dbReference type="NCBIfam" id="NF002947">
    <property type="entry name" value="PRK03604.1"/>
    <property type="match status" value="1"/>
</dbReference>
<dbReference type="CDD" id="cd01420">
    <property type="entry name" value="MoaC_PE"/>
    <property type="match status" value="1"/>
</dbReference>
<dbReference type="SUPFAM" id="SSF55040">
    <property type="entry name" value="Molybdenum cofactor biosynthesis protein C, MoaC"/>
    <property type="match status" value="1"/>
</dbReference>
<dbReference type="InterPro" id="IPR051920">
    <property type="entry name" value="MPT_Adenylyltrnsfr/MoaC-Rel"/>
</dbReference>
<dbReference type="AlphaFoldDB" id="A0A414U543"/>
<evidence type="ECO:0000313" key="7">
    <source>
        <dbReference type="EMBL" id="RYS80111.1"/>
    </source>
</evidence>
<feature type="binding site" evidence="6">
    <location>
        <begin position="125"/>
        <end position="126"/>
    </location>
    <ligand>
        <name>substrate</name>
    </ligand>
</feature>
<dbReference type="InterPro" id="IPR001453">
    <property type="entry name" value="MoaB/Mog_dom"/>
</dbReference>
<feature type="binding site" evidence="6">
    <location>
        <begin position="87"/>
        <end position="89"/>
    </location>
    <ligand>
        <name>substrate</name>
    </ligand>
</feature>
<evidence type="ECO:0000313" key="8">
    <source>
        <dbReference type="Proteomes" id="UP000292665"/>
    </source>
</evidence>
<dbReference type="SUPFAM" id="SSF53218">
    <property type="entry name" value="Molybdenum cofactor biosynthesis proteins"/>
    <property type="match status" value="1"/>
</dbReference>
<evidence type="ECO:0000256" key="3">
    <source>
        <dbReference type="ARBA" id="ARBA00012575"/>
    </source>
</evidence>
<sequence>MIWKNVRERKGLYMGLTHFDENGKAVMVDVTDKKETAREAVAEGKILVNRDVFQAVKAGTVGKGDVLAVAATAGIAGAKRTSDLIPMCHILPLTNCKVDFRMNEKECAIFCTCTVKVTGKTGVEMEALTGVSAALLTIYDMCKALDKKMEITDIRLLKKTGGKSGDIWNDFDRCAGLVGENLSAENRSAGNAEAEDVENVCRKKEKRTRRWKAAVVTMSDKGFAGEREDKSGPLICEMIADQGYDVVRTELLPDEQKEIEKCLCTLCDDEKVDIVFTTGGTGFSLRDCTPEATMAVAHRNVPGIAEAMRAASAEVTPRAMLSRAVSAIRNHTLIVNLPGSPKAVKENLEAVLPVVEHGLEILTGQAGECGR</sequence>
<proteinExistence type="inferred from homology"/>
<dbReference type="Gene3D" id="3.40.980.10">
    <property type="entry name" value="MoaB/Mog-like domain"/>
    <property type="match status" value="1"/>
</dbReference>
<feature type="active site" evidence="6">
    <location>
        <position position="140"/>
    </location>
</feature>
<comment type="pathway">
    <text evidence="2 6">Cofactor biosynthesis; molybdopterin biosynthesis.</text>
</comment>
<comment type="caution">
    <text evidence="7">The sequence shown here is derived from an EMBL/GenBank/DDBJ whole genome shotgun (WGS) entry which is preliminary data.</text>
</comment>
<evidence type="ECO:0000256" key="4">
    <source>
        <dbReference type="ARBA" id="ARBA00023150"/>
    </source>
</evidence>
<dbReference type="InterPro" id="IPR023045">
    <property type="entry name" value="MoaC"/>
</dbReference>
<evidence type="ECO:0000256" key="6">
    <source>
        <dbReference type="HAMAP-Rule" id="MF_01224"/>
    </source>
</evidence>
<dbReference type="SMART" id="SM00852">
    <property type="entry name" value="MoCF_biosynth"/>
    <property type="match status" value="1"/>
</dbReference>
<dbReference type="Pfam" id="PF00994">
    <property type="entry name" value="MoCF_biosynth"/>
    <property type="match status" value="1"/>
</dbReference>
<reference evidence="7 8" key="1">
    <citation type="journal article" date="2019" name="Science, e1252229">
        <title>Invertible promoters mediate bacterial phase variation, antibiotic resistance, and host adaptation in the gut.</title>
        <authorList>
            <person name="Jiang X."/>
            <person name="Hall A.B."/>
            <person name="Arthur T.D."/>
            <person name="Plichta D.R."/>
            <person name="Covington C.T."/>
            <person name="Poyet M."/>
            <person name="Crothers J."/>
            <person name="Moses P.L."/>
            <person name="Tolonen A.C."/>
            <person name="Vlamakis H."/>
            <person name="Alm E.J."/>
            <person name="Xavier R.J."/>
        </authorList>
    </citation>
    <scope>NUCLEOTIDE SEQUENCE [LARGE SCALE GENOMIC DNA]</scope>
    <source>
        <strain evidence="8">aa_0143</strain>
    </source>
</reference>
<dbReference type="CDD" id="cd00886">
    <property type="entry name" value="MogA_MoaB"/>
    <property type="match status" value="1"/>
</dbReference>
<accession>A0A414U543</accession>
<protein>
    <recommendedName>
        <fullName evidence="3 6">Cyclic pyranopterin monophosphate synthase</fullName>
        <ecNumber evidence="3 6">4.6.1.17</ecNumber>
    </recommendedName>
    <alternativeName>
        <fullName evidence="6">Molybdenum cofactor biosynthesis protein C</fullName>
    </alternativeName>
</protein>
<evidence type="ECO:0000256" key="1">
    <source>
        <dbReference type="ARBA" id="ARBA00001637"/>
    </source>
</evidence>
<dbReference type="InterPro" id="IPR047594">
    <property type="entry name" value="MoaC_bact/euk"/>
</dbReference>
<dbReference type="NCBIfam" id="TIGR00581">
    <property type="entry name" value="moaC"/>
    <property type="match status" value="1"/>
</dbReference>
<comment type="function">
    <text evidence="6">Catalyzes the conversion of (8S)-3',8-cyclo-7,8-dihydroguanosine 5'-triphosphate to cyclic pyranopterin monophosphate (cPMP).</text>
</comment>
<dbReference type="GO" id="GO:0061799">
    <property type="term" value="F:cyclic pyranopterin monophosphate synthase activity"/>
    <property type="evidence" value="ECO:0007669"/>
    <property type="project" value="UniProtKB-UniRule"/>
</dbReference>
<name>A0A414U543_9FIRM</name>
<organism evidence="7 8">
    <name type="scientific">[Ruminococcus] torques</name>
    <dbReference type="NCBI Taxonomy" id="33039"/>
    <lineage>
        <taxon>Bacteria</taxon>
        <taxon>Bacillati</taxon>
        <taxon>Bacillota</taxon>
        <taxon>Clostridia</taxon>
        <taxon>Lachnospirales</taxon>
        <taxon>Lachnospiraceae</taxon>
        <taxon>Mediterraneibacter</taxon>
    </lineage>
</organism>
<dbReference type="Gene3D" id="3.30.70.640">
    <property type="entry name" value="Molybdopterin cofactor biosynthesis C (MoaC) domain"/>
    <property type="match status" value="1"/>
</dbReference>
<comment type="catalytic activity">
    <reaction evidence="1 6">
        <text>(8S)-3',8-cyclo-7,8-dihydroguanosine 5'-triphosphate = cyclic pyranopterin phosphate + diphosphate</text>
        <dbReference type="Rhea" id="RHEA:49580"/>
        <dbReference type="ChEBI" id="CHEBI:33019"/>
        <dbReference type="ChEBI" id="CHEBI:59648"/>
        <dbReference type="ChEBI" id="CHEBI:131766"/>
        <dbReference type="EC" id="4.6.1.17"/>
    </reaction>
</comment>
<dbReference type="GO" id="GO:0006777">
    <property type="term" value="P:Mo-molybdopterin cofactor biosynthetic process"/>
    <property type="evidence" value="ECO:0007669"/>
    <property type="project" value="UniProtKB-UniRule"/>
</dbReference>
<keyword evidence="5 6" id="KW-0456">Lyase</keyword>
<dbReference type="Pfam" id="PF01967">
    <property type="entry name" value="MoaC"/>
    <property type="match status" value="1"/>
</dbReference>
<dbReference type="NCBIfam" id="NF006870">
    <property type="entry name" value="PRK09364.1"/>
    <property type="match status" value="1"/>
</dbReference>
<gene>
    <name evidence="6" type="primary">moaC</name>
    <name evidence="7" type="ORF">EAI93_07475</name>
</gene>
<evidence type="ECO:0000256" key="2">
    <source>
        <dbReference type="ARBA" id="ARBA00005046"/>
    </source>
</evidence>
<dbReference type="InterPro" id="IPR036522">
    <property type="entry name" value="MoaC_sf"/>
</dbReference>
<dbReference type="Proteomes" id="UP000292665">
    <property type="component" value="Unassembled WGS sequence"/>
</dbReference>
<evidence type="ECO:0000256" key="5">
    <source>
        <dbReference type="ARBA" id="ARBA00023239"/>
    </source>
</evidence>
<dbReference type="HAMAP" id="MF_01224_B">
    <property type="entry name" value="MoaC_B"/>
    <property type="match status" value="1"/>
</dbReference>
<dbReference type="PANTHER" id="PTHR43764">
    <property type="entry name" value="MOLYBDENUM COFACTOR BIOSYNTHESIS"/>
    <property type="match status" value="1"/>
</dbReference>
<dbReference type="PANTHER" id="PTHR43764:SF1">
    <property type="entry name" value="MOLYBDOPTERIN MOLYBDOTRANSFERASE"/>
    <property type="match status" value="1"/>
</dbReference>
<dbReference type="InterPro" id="IPR036425">
    <property type="entry name" value="MoaB/Mog-like_dom_sf"/>
</dbReference>
<dbReference type="EC" id="4.6.1.17" evidence="3 6"/>
<dbReference type="UniPathway" id="UPA00344"/>
<dbReference type="EMBL" id="RCYR01000012">
    <property type="protein sequence ID" value="RYS80111.1"/>
    <property type="molecule type" value="Genomic_DNA"/>
</dbReference>
<comment type="similarity">
    <text evidence="6">Belongs to the MoaC family.</text>
</comment>
<keyword evidence="4 6" id="KW-0501">Molybdenum cofactor biosynthesis</keyword>
<dbReference type="NCBIfam" id="TIGR00177">
    <property type="entry name" value="molyb_syn"/>
    <property type="match status" value="1"/>
</dbReference>